<keyword evidence="4" id="KW-1185">Reference proteome</keyword>
<evidence type="ECO:0000313" key="4">
    <source>
        <dbReference type="Proteomes" id="UP001217089"/>
    </source>
</evidence>
<organism evidence="3 4">
    <name type="scientific">Tegillarca granosa</name>
    <name type="common">Malaysian cockle</name>
    <name type="synonym">Anadara granosa</name>
    <dbReference type="NCBI Taxonomy" id="220873"/>
    <lineage>
        <taxon>Eukaryota</taxon>
        <taxon>Metazoa</taxon>
        <taxon>Spiralia</taxon>
        <taxon>Lophotrochozoa</taxon>
        <taxon>Mollusca</taxon>
        <taxon>Bivalvia</taxon>
        <taxon>Autobranchia</taxon>
        <taxon>Pteriomorphia</taxon>
        <taxon>Arcoida</taxon>
        <taxon>Arcoidea</taxon>
        <taxon>Arcidae</taxon>
        <taxon>Tegillarca</taxon>
    </lineage>
</organism>
<dbReference type="Gene3D" id="1.10.418.10">
    <property type="entry name" value="Calponin-like domain"/>
    <property type="match status" value="1"/>
</dbReference>
<evidence type="ECO:0000259" key="2">
    <source>
        <dbReference type="PROSITE" id="PS50021"/>
    </source>
</evidence>
<dbReference type="EMBL" id="JARBDR010000923">
    <property type="protein sequence ID" value="KAJ8298221.1"/>
    <property type="molecule type" value="Genomic_DNA"/>
</dbReference>
<feature type="compositionally biased region" description="Low complexity" evidence="1">
    <location>
        <begin position="227"/>
        <end position="237"/>
    </location>
</feature>
<feature type="region of interest" description="Disordered" evidence="1">
    <location>
        <begin position="270"/>
        <end position="343"/>
    </location>
</feature>
<dbReference type="CDD" id="cd21208">
    <property type="entry name" value="CH_LMO7-like"/>
    <property type="match status" value="1"/>
</dbReference>
<name>A0ABQ9DY92_TEGGR</name>
<feature type="compositionally biased region" description="Basic and acidic residues" evidence="1">
    <location>
        <begin position="631"/>
        <end position="647"/>
    </location>
</feature>
<dbReference type="Pfam" id="PF00307">
    <property type="entry name" value="CH"/>
    <property type="match status" value="1"/>
</dbReference>
<dbReference type="PROSITE" id="PS50021">
    <property type="entry name" value="CH"/>
    <property type="match status" value="1"/>
</dbReference>
<feature type="compositionally biased region" description="Basic and acidic residues" evidence="1">
    <location>
        <begin position="407"/>
        <end position="427"/>
    </location>
</feature>
<dbReference type="Proteomes" id="UP001217089">
    <property type="component" value="Unassembled WGS sequence"/>
</dbReference>
<dbReference type="InterPro" id="IPR001715">
    <property type="entry name" value="CH_dom"/>
</dbReference>
<feature type="compositionally biased region" description="Low complexity" evidence="1">
    <location>
        <begin position="501"/>
        <end position="516"/>
    </location>
</feature>
<evidence type="ECO:0000313" key="3">
    <source>
        <dbReference type="EMBL" id="KAJ8298221.1"/>
    </source>
</evidence>
<feature type="region of interest" description="Disordered" evidence="1">
    <location>
        <begin position="195"/>
        <end position="258"/>
    </location>
</feature>
<sequence>MVTNMANTEENEEEPWNLKFREDEEMEFFTELALHETERWIQAVTKKKFAYPDDFRKSLENGVLLCELLNNLKPGAVKRINKLPGAIAGLDNINVFLKACRASFGLNDKHLFDPNDLEDLSQRAIADSDHLLKQEEDRRAVNVAITIYWLGRSVANSYSGAQLDISAFAALVHHNGKEIIPDDHFRHDSWETSDYNSSAYSSHENNSKVSLPDGTSYEQKHNRDSSYESYGSYSRGSESLDEDNMPVRRYGSASSLNRSGEQLRFSATSDIYSDGGQDSLYQSSPDLLHGTNNHHRRSSSTDSMDGSYHGSHSRQSSDSVENYPTRTLSTQRKTSTSTADPLQFIKLKPSNDLAKKAEAQIRATEALKTERVKAEKELEHDIPDDNWQSNLSSWKNRRRRQSAATYERVEGSVDGAETKSKEQEEKKKPKTYSQIMAERDKRKSTGTLNFYPIEDDDEPSWLTDAKSSRNTKAEEPERAVEPEPVITQRSVRTEYRAPPISSRSKSLSSLKQRPSSVGSEKLSTFDIDDTAVATWAEEQSDEESDNSQKKADEEEANNTDTKPQRNNDTNQNNQEEQQQVNNRLNDKNERFSSWNRKTESSLSDKSSSVYKNDKMDSGKTTSNKVSGLLKSFEKKDEDAKVSYEKPSRSFQFSATSDSSRRSEGFRNQKSKSFDTGTAGLTFSASPVKTEKIKSPVNAKPPVNPALLRKDTSPKQEAPEVKVSHIKCHFI</sequence>
<feature type="compositionally biased region" description="Low complexity" evidence="1">
    <location>
        <begin position="564"/>
        <end position="583"/>
    </location>
</feature>
<feature type="compositionally biased region" description="Polar residues" evidence="1">
    <location>
        <begin position="648"/>
        <end position="657"/>
    </location>
</feature>
<protein>
    <recommendedName>
        <fullName evidence="2">Calponin-homology (CH) domain-containing protein</fullName>
    </recommendedName>
</protein>
<feature type="compositionally biased region" description="Basic and acidic residues" evidence="1">
    <location>
        <begin position="707"/>
        <end position="720"/>
    </location>
</feature>
<feature type="domain" description="Calponin-homology (CH)" evidence="2">
    <location>
        <begin position="31"/>
        <end position="137"/>
    </location>
</feature>
<dbReference type="SMART" id="SM00033">
    <property type="entry name" value="CH"/>
    <property type="match status" value="1"/>
</dbReference>
<comment type="caution">
    <text evidence="3">The sequence shown here is derived from an EMBL/GenBank/DDBJ whole genome shotgun (WGS) entry which is preliminary data.</text>
</comment>
<dbReference type="SUPFAM" id="SSF47576">
    <property type="entry name" value="Calponin-homology domain, CH-domain"/>
    <property type="match status" value="1"/>
</dbReference>
<dbReference type="PANTHER" id="PTHR46767">
    <property type="entry name" value="LIM DOMAIN ONLY PROTEIN 7"/>
    <property type="match status" value="1"/>
</dbReference>
<reference evidence="3 4" key="1">
    <citation type="submission" date="2022-12" db="EMBL/GenBank/DDBJ databases">
        <title>Chromosome-level genome of Tegillarca granosa.</title>
        <authorList>
            <person name="Kim J."/>
        </authorList>
    </citation>
    <scope>NUCLEOTIDE SEQUENCE [LARGE SCALE GENOMIC DNA]</scope>
    <source>
        <strain evidence="3">Teg-2019</strain>
        <tissue evidence="3">Adductor muscle</tissue>
    </source>
</reference>
<feature type="compositionally biased region" description="Basic and acidic residues" evidence="1">
    <location>
        <begin position="471"/>
        <end position="481"/>
    </location>
</feature>
<dbReference type="InterPro" id="IPR029978">
    <property type="entry name" value="LMO-7"/>
</dbReference>
<proteinExistence type="predicted"/>
<gene>
    <name evidence="3" type="ORF">KUTeg_024752</name>
</gene>
<dbReference type="InterPro" id="IPR036872">
    <property type="entry name" value="CH_dom_sf"/>
</dbReference>
<feature type="compositionally biased region" description="Polar residues" evidence="1">
    <location>
        <begin position="313"/>
        <end position="340"/>
    </location>
</feature>
<feature type="compositionally biased region" description="Polar residues" evidence="1">
    <location>
        <begin position="673"/>
        <end position="686"/>
    </location>
</feature>
<dbReference type="PANTHER" id="PTHR46767:SF2">
    <property type="entry name" value="LIM DOMAIN 7B"/>
    <property type="match status" value="1"/>
</dbReference>
<evidence type="ECO:0000256" key="1">
    <source>
        <dbReference type="SAM" id="MobiDB-lite"/>
    </source>
</evidence>
<accession>A0ABQ9DY92</accession>
<feature type="compositionally biased region" description="Polar residues" evidence="1">
    <location>
        <begin position="195"/>
        <end position="209"/>
    </location>
</feature>
<feature type="region of interest" description="Disordered" evidence="1">
    <location>
        <begin position="380"/>
        <end position="720"/>
    </location>
</feature>